<keyword evidence="5" id="KW-0418">Kinase</keyword>
<evidence type="ECO:0000256" key="10">
    <source>
        <dbReference type="SAM" id="MobiDB-lite"/>
    </source>
</evidence>
<dbReference type="WBParaSite" id="MBELARI_LOCUS10206">
    <property type="protein sequence ID" value="MBELARI_LOCUS10206"/>
    <property type="gene ID" value="MBELARI_LOCUS10206"/>
</dbReference>
<dbReference type="Pfam" id="PF07714">
    <property type="entry name" value="PK_Tyr_Ser-Thr"/>
    <property type="match status" value="1"/>
</dbReference>
<evidence type="ECO:0000256" key="3">
    <source>
        <dbReference type="ARBA" id="ARBA00022679"/>
    </source>
</evidence>
<dbReference type="GO" id="GO:0012505">
    <property type="term" value="C:endomembrane system"/>
    <property type="evidence" value="ECO:0007669"/>
    <property type="project" value="UniProtKB-SubCell"/>
</dbReference>
<organism evidence="14 15">
    <name type="scientific">Mesorhabditis belari</name>
    <dbReference type="NCBI Taxonomy" id="2138241"/>
    <lineage>
        <taxon>Eukaryota</taxon>
        <taxon>Metazoa</taxon>
        <taxon>Ecdysozoa</taxon>
        <taxon>Nematoda</taxon>
        <taxon>Chromadorea</taxon>
        <taxon>Rhabditida</taxon>
        <taxon>Rhabditina</taxon>
        <taxon>Rhabditomorpha</taxon>
        <taxon>Rhabditoidea</taxon>
        <taxon>Rhabditidae</taxon>
        <taxon>Mesorhabditinae</taxon>
        <taxon>Mesorhabditis</taxon>
    </lineage>
</organism>
<dbReference type="InterPro" id="IPR011009">
    <property type="entry name" value="Kinase-like_dom_sf"/>
</dbReference>
<evidence type="ECO:0000256" key="4">
    <source>
        <dbReference type="ARBA" id="ARBA00022741"/>
    </source>
</evidence>
<dbReference type="GO" id="GO:0061564">
    <property type="term" value="P:axon development"/>
    <property type="evidence" value="ECO:0007669"/>
    <property type="project" value="UniProtKB-ARBA"/>
</dbReference>
<reference evidence="15" key="1">
    <citation type="submission" date="2024-02" db="UniProtKB">
        <authorList>
            <consortium name="WormBaseParasite"/>
        </authorList>
    </citation>
    <scope>IDENTIFICATION</scope>
</reference>
<evidence type="ECO:0000313" key="14">
    <source>
        <dbReference type="Proteomes" id="UP000887575"/>
    </source>
</evidence>
<keyword evidence="8" id="KW-0829">Tyrosine-protein kinase</keyword>
<protein>
    <recommendedName>
        <fullName evidence="2">receptor protein-tyrosine kinase</fullName>
        <ecNumber evidence="2">2.7.10.1</ecNumber>
    </recommendedName>
</protein>
<feature type="compositionally biased region" description="Low complexity" evidence="10">
    <location>
        <begin position="435"/>
        <end position="450"/>
    </location>
</feature>
<dbReference type="GO" id="GO:0005524">
    <property type="term" value="F:ATP binding"/>
    <property type="evidence" value="ECO:0007669"/>
    <property type="project" value="UniProtKB-KW"/>
</dbReference>
<dbReference type="InterPro" id="IPR008266">
    <property type="entry name" value="Tyr_kinase_AS"/>
</dbReference>
<feature type="chain" id="PRO_5042071777" description="receptor protein-tyrosine kinase" evidence="12">
    <location>
        <begin position="28"/>
        <end position="947"/>
    </location>
</feature>
<accession>A0AAF3J1F4</accession>
<sequence length="947" mass="107174">MNNCFRVCFHFKSIFLLFLSSQSSVDTVEKLKLMFLNEITSCGLFQFSYSFSLWSPLKTIHCCQMGDCNRMIDAISWDDVTLSLHNDTDNDVPYDPDDHHGMKDSFLQSLMMIPEARRKVDSVFLITDYGVDMMEQEYLDQLYPFIGMFHIIVLGGNVAKYYPNAIIAEDALELVRTVQIPAMCAPHELGVVTGGNVNIFHRREHPTTTTTKTTKLPLLVTSAHPEAITDLCPELRNVTLSPELPVDFHVFVAFSEKMGSSDAICVREMFHQLLNLAHLETNSGTITMHGPRAQTFVTCEWADYEKCLEATDKLSMSLVQVRTPGINDADLDFAPDVLNFLRSEAIRAHEQKRILIVIISDFISLEFPLNSLFFQAAMSQQNIELTMAVVTEWNRVTKQDLYKYYGNLTSTIYEIPSFQNLSMLLGVWTPIKSTSSPTTTTATTTANPTIDGSTTQFSNNYPTQPNFHKTQKVPPTTISETTITPTSTHHSTSSTANNTSSDEQDKHKHPKILYILLGSICGLGLIVLGLYLIYFIIKKNRFLIRENKMLTLQHSLRLSDDDEEGYQTKSSSITEMPLGVNWILSELQKDPWEMDRQKIIVGRQVGRGTSGVVYKGALIGKSPVEEIHKKSFFAFQFDKQAVAIKMMPLHFEETKRHAFIEEIEILKQLSPHPNICGLLGCVSTFAPLCMVIEFAVYGDLKRFLQTKKIVECPGTACAVHSDQPCLKTLITFCWQIADGLKFLHSNRLLHRDLAARNILLNQSGNVQISDFGLAVWIDRPERNKMNRLPIKWTAIETLRYGEFSTFSDIWCLGVCLWEILSMGKEPYSHVSNEEILTYLACGKRLKHPKKCPQQVWSLLELCWSEHPRDRPTLDALRADFGRILEDFTAGYGYLDLQNATFNNITFKEEKAIIGVTSIHPSGTHEIIASLLQHKPLDEDNRVAAPVT</sequence>
<dbReference type="Gene3D" id="1.10.510.10">
    <property type="entry name" value="Transferase(Phosphotransferase) domain 1"/>
    <property type="match status" value="1"/>
</dbReference>
<dbReference type="PROSITE" id="PS00109">
    <property type="entry name" value="PROTEIN_KINASE_TYR"/>
    <property type="match status" value="1"/>
</dbReference>
<dbReference type="SMART" id="SM00219">
    <property type="entry name" value="TyrKc"/>
    <property type="match status" value="1"/>
</dbReference>
<evidence type="ECO:0000259" key="13">
    <source>
        <dbReference type="PROSITE" id="PS50011"/>
    </source>
</evidence>
<keyword evidence="6" id="KW-0067">ATP-binding</keyword>
<evidence type="ECO:0000313" key="15">
    <source>
        <dbReference type="WBParaSite" id="MBELARI_LOCUS10206"/>
    </source>
</evidence>
<keyword evidence="14" id="KW-1185">Reference proteome</keyword>
<dbReference type="AlphaFoldDB" id="A0AAF3J1F4"/>
<dbReference type="EC" id="2.7.10.1" evidence="2"/>
<keyword evidence="11" id="KW-1133">Transmembrane helix</keyword>
<dbReference type="GO" id="GO:0007169">
    <property type="term" value="P:cell surface receptor protein tyrosine kinase signaling pathway"/>
    <property type="evidence" value="ECO:0007669"/>
    <property type="project" value="TreeGrafter"/>
</dbReference>
<evidence type="ECO:0000256" key="12">
    <source>
        <dbReference type="SAM" id="SignalP"/>
    </source>
</evidence>
<dbReference type="Gene3D" id="3.30.200.20">
    <property type="entry name" value="Phosphorylase Kinase, domain 1"/>
    <property type="match status" value="1"/>
</dbReference>
<evidence type="ECO:0000256" key="7">
    <source>
        <dbReference type="ARBA" id="ARBA00023136"/>
    </source>
</evidence>
<feature type="domain" description="Protein kinase" evidence="13">
    <location>
        <begin position="599"/>
        <end position="888"/>
    </location>
</feature>
<evidence type="ECO:0000256" key="2">
    <source>
        <dbReference type="ARBA" id="ARBA00011902"/>
    </source>
</evidence>
<evidence type="ECO:0000256" key="5">
    <source>
        <dbReference type="ARBA" id="ARBA00022777"/>
    </source>
</evidence>
<feature type="compositionally biased region" description="Polar residues" evidence="10">
    <location>
        <begin position="451"/>
        <end position="468"/>
    </location>
</feature>
<keyword evidence="3" id="KW-0808">Transferase</keyword>
<evidence type="ECO:0000256" key="8">
    <source>
        <dbReference type="ARBA" id="ARBA00023137"/>
    </source>
</evidence>
<evidence type="ECO:0000256" key="1">
    <source>
        <dbReference type="ARBA" id="ARBA00004308"/>
    </source>
</evidence>
<dbReference type="InterPro" id="IPR000719">
    <property type="entry name" value="Prot_kinase_dom"/>
</dbReference>
<dbReference type="InterPro" id="IPR001245">
    <property type="entry name" value="Ser-Thr/Tyr_kinase_cat_dom"/>
</dbReference>
<dbReference type="CDD" id="cd00192">
    <property type="entry name" value="PTKc"/>
    <property type="match status" value="1"/>
</dbReference>
<name>A0AAF3J1F4_9BILA</name>
<dbReference type="Proteomes" id="UP000887575">
    <property type="component" value="Unassembled WGS sequence"/>
</dbReference>
<evidence type="ECO:0000256" key="6">
    <source>
        <dbReference type="ARBA" id="ARBA00022840"/>
    </source>
</evidence>
<keyword evidence="4" id="KW-0547">Nucleotide-binding</keyword>
<dbReference type="InterPro" id="IPR020635">
    <property type="entry name" value="Tyr_kinase_cat_dom"/>
</dbReference>
<keyword evidence="11" id="KW-0812">Transmembrane</keyword>
<dbReference type="FunFam" id="1.10.510.10:FF:001512">
    <property type="entry name" value="Receptor tyrosine-protein kinase erbB-2"/>
    <property type="match status" value="1"/>
</dbReference>
<dbReference type="PROSITE" id="PS50011">
    <property type="entry name" value="PROTEIN_KINASE_DOM"/>
    <property type="match status" value="1"/>
</dbReference>
<dbReference type="GO" id="GO:0004714">
    <property type="term" value="F:transmembrane receptor protein tyrosine kinase activity"/>
    <property type="evidence" value="ECO:0007669"/>
    <property type="project" value="UniProtKB-EC"/>
</dbReference>
<keyword evidence="12" id="KW-0732">Signal</keyword>
<feature type="transmembrane region" description="Helical" evidence="11">
    <location>
        <begin position="675"/>
        <end position="697"/>
    </location>
</feature>
<dbReference type="GO" id="GO:0043235">
    <property type="term" value="C:receptor complex"/>
    <property type="evidence" value="ECO:0007669"/>
    <property type="project" value="TreeGrafter"/>
</dbReference>
<comment type="subcellular location">
    <subcellularLocation>
        <location evidence="1">Endomembrane system</location>
    </subcellularLocation>
</comment>
<dbReference type="GO" id="GO:0048680">
    <property type="term" value="P:positive regulation of axon regeneration"/>
    <property type="evidence" value="ECO:0007669"/>
    <property type="project" value="UniProtKB-ARBA"/>
</dbReference>
<dbReference type="InterPro" id="IPR050122">
    <property type="entry name" value="RTK"/>
</dbReference>
<proteinExistence type="predicted"/>
<feature type="compositionally biased region" description="Low complexity" evidence="10">
    <location>
        <begin position="475"/>
        <end position="501"/>
    </location>
</feature>
<dbReference type="PANTHER" id="PTHR24416">
    <property type="entry name" value="TYROSINE-PROTEIN KINASE RECEPTOR"/>
    <property type="match status" value="1"/>
</dbReference>
<dbReference type="PANTHER" id="PTHR24416:SF600">
    <property type="entry name" value="PDGF- AND VEGF-RECEPTOR RELATED, ISOFORM J"/>
    <property type="match status" value="1"/>
</dbReference>
<feature type="transmembrane region" description="Helical" evidence="11">
    <location>
        <begin position="512"/>
        <end position="537"/>
    </location>
</feature>
<evidence type="ECO:0000256" key="11">
    <source>
        <dbReference type="SAM" id="Phobius"/>
    </source>
</evidence>
<dbReference type="SUPFAM" id="SSF56112">
    <property type="entry name" value="Protein kinase-like (PK-like)"/>
    <property type="match status" value="1"/>
</dbReference>
<dbReference type="PRINTS" id="PR00109">
    <property type="entry name" value="TYRKINASE"/>
</dbReference>
<keyword evidence="7 11" id="KW-0472">Membrane</keyword>
<feature type="signal peptide" evidence="12">
    <location>
        <begin position="1"/>
        <end position="27"/>
    </location>
</feature>
<feature type="region of interest" description="Disordered" evidence="10">
    <location>
        <begin position="435"/>
        <end position="505"/>
    </location>
</feature>
<comment type="catalytic activity">
    <reaction evidence="9">
        <text>L-tyrosyl-[protein] + ATP = O-phospho-L-tyrosyl-[protein] + ADP + H(+)</text>
        <dbReference type="Rhea" id="RHEA:10596"/>
        <dbReference type="Rhea" id="RHEA-COMP:10136"/>
        <dbReference type="Rhea" id="RHEA-COMP:20101"/>
        <dbReference type="ChEBI" id="CHEBI:15378"/>
        <dbReference type="ChEBI" id="CHEBI:30616"/>
        <dbReference type="ChEBI" id="CHEBI:46858"/>
        <dbReference type="ChEBI" id="CHEBI:61978"/>
        <dbReference type="ChEBI" id="CHEBI:456216"/>
        <dbReference type="EC" id="2.7.10.1"/>
    </reaction>
</comment>
<dbReference type="GO" id="GO:0005886">
    <property type="term" value="C:plasma membrane"/>
    <property type="evidence" value="ECO:0007669"/>
    <property type="project" value="TreeGrafter"/>
</dbReference>
<evidence type="ECO:0000256" key="9">
    <source>
        <dbReference type="ARBA" id="ARBA00051243"/>
    </source>
</evidence>